<evidence type="ECO:0000313" key="2">
    <source>
        <dbReference type="EMBL" id="KAK1655199.1"/>
    </source>
</evidence>
<dbReference type="InterPro" id="IPR038883">
    <property type="entry name" value="AN11006-like"/>
</dbReference>
<dbReference type="EMBL" id="JAHMHQ010000001">
    <property type="protein sequence ID" value="KAK1655199.1"/>
    <property type="molecule type" value="Genomic_DNA"/>
</dbReference>
<feature type="compositionally biased region" description="Acidic residues" evidence="1">
    <location>
        <begin position="342"/>
        <end position="352"/>
    </location>
</feature>
<feature type="region of interest" description="Disordered" evidence="1">
    <location>
        <begin position="178"/>
        <end position="237"/>
    </location>
</feature>
<reference evidence="2" key="1">
    <citation type="submission" date="2021-06" db="EMBL/GenBank/DDBJ databases">
        <title>Comparative genomics, transcriptomics and evolutionary studies reveal genomic signatures of adaptation to plant cell wall in hemibiotrophic fungi.</title>
        <authorList>
            <consortium name="DOE Joint Genome Institute"/>
            <person name="Baroncelli R."/>
            <person name="Diaz J.F."/>
            <person name="Benocci T."/>
            <person name="Peng M."/>
            <person name="Battaglia E."/>
            <person name="Haridas S."/>
            <person name="Andreopoulos W."/>
            <person name="Labutti K."/>
            <person name="Pangilinan J."/>
            <person name="Floch G.L."/>
            <person name="Makela M.R."/>
            <person name="Henrissat B."/>
            <person name="Grigoriev I.V."/>
            <person name="Crouch J.A."/>
            <person name="De Vries R.P."/>
            <person name="Sukno S.A."/>
            <person name="Thon M.R."/>
        </authorList>
    </citation>
    <scope>NUCLEOTIDE SEQUENCE</scope>
    <source>
        <strain evidence="2">CBS 102054</strain>
    </source>
</reference>
<gene>
    <name evidence="2" type="ORF">BDP81DRAFT_401333</name>
</gene>
<evidence type="ECO:0000256" key="1">
    <source>
        <dbReference type="SAM" id="MobiDB-lite"/>
    </source>
</evidence>
<feature type="region of interest" description="Disordered" evidence="1">
    <location>
        <begin position="67"/>
        <end position="106"/>
    </location>
</feature>
<organism evidence="2 3">
    <name type="scientific">Colletotrichum phormii</name>
    <dbReference type="NCBI Taxonomy" id="359342"/>
    <lineage>
        <taxon>Eukaryota</taxon>
        <taxon>Fungi</taxon>
        <taxon>Dikarya</taxon>
        <taxon>Ascomycota</taxon>
        <taxon>Pezizomycotina</taxon>
        <taxon>Sordariomycetes</taxon>
        <taxon>Hypocreomycetidae</taxon>
        <taxon>Glomerellales</taxon>
        <taxon>Glomerellaceae</taxon>
        <taxon>Colletotrichum</taxon>
        <taxon>Colletotrichum acutatum species complex</taxon>
    </lineage>
</organism>
<dbReference type="GeneID" id="85473665"/>
<proteinExistence type="predicted"/>
<feature type="region of interest" description="Disordered" evidence="1">
    <location>
        <begin position="342"/>
        <end position="361"/>
    </location>
</feature>
<feature type="compositionally biased region" description="Basic residues" evidence="1">
    <location>
        <begin position="91"/>
        <end position="100"/>
    </location>
</feature>
<sequence length="574" mass="64288">MTTSLLLRAFPASSHLAQKLIETYAQRPQAQVLLPISGVPNSTSETTSLGPHISCNMPPSKISSVAKSSRVGKKAATTGVPRSKSAGAASFKKKQGRASAKKKETLKPAEATVVIAGHKRTIAVVEEDSNDDDTIQPIKRRRAGGNTNAYDYHAVREKPPPRDYGATFARKSTARFTWGAPDFPPPPPQSQLARNKDKEVVRPGSWQARAKSSRYSGILSRTATPESEPEPEPESRTCPFLRIPLEIREDIYKYILVADEPIRVRQGWSAVYPRNRPGIRTDLLLTCRQVRREALNTLYGENTFLYLLRDAAEPPALNAQGENEIVVQHPLANDALSDYEADSADEYSDDDDRLPASSSSLDNNYTGTEIDVRRFGHKFRKLMIVAEPNRAEASYRLSMANAIDVFRLLRPIRPRIHTLTIDITPQRDPGTGDLSFLDFFERSSEVVRTLRGLPCQFIEILVNTGVSSSGVGGDGEGNQEKRGQEKIRLNMKYAANIRRAKRGEKDLWRDDRVMQSYRSAKAGEAQRKLESLPAAIRKIWEGSNGRFKRRRVDFDDDDDCDDYGEFFLFQDDDF</sequence>
<dbReference type="RefSeq" id="XP_060451243.1">
    <property type="nucleotide sequence ID" value="XM_060588803.1"/>
</dbReference>
<keyword evidence="3" id="KW-1185">Reference proteome</keyword>
<protein>
    <submittedName>
        <fullName evidence="2">Uncharacterized protein</fullName>
    </submittedName>
</protein>
<accession>A0AAJ0A327</accession>
<evidence type="ECO:0000313" key="3">
    <source>
        <dbReference type="Proteomes" id="UP001243989"/>
    </source>
</evidence>
<comment type="caution">
    <text evidence="2">The sequence shown here is derived from an EMBL/GenBank/DDBJ whole genome shotgun (WGS) entry which is preliminary data.</text>
</comment>
<dbReference type="AlphaFoldDB" id="A0AAJ0A327"/>
<name>A0AAJ0A327_9PEZI</name>
<feature type="compositionally biased region" description="Polar residues" evidence="1">
    <location>
        <begin position="213"/>
        <end position="224"/>
    </location>
</feature>
<dbReference type="PANTHER" id="PTHR42085:SF1">
    <property type="entry name" value="F-BOX DOMAIN-CONTAINING PROTEIN"/>
    <property type="match status" value="1"/>
</dbReference>
<dbReference type="PANTHER" id="PTHR42085">
    <property type="entry name" value="F-BOX DOMAIN-CONTAINING PROTEIN"/>
    <property type="match status" value="1"/>
</dbReference>
<dbReference type="Proteomes" id="UP001243989">
    <property type="component" value="Unassembled WGS sequence"/>
</dbReference>